<comment type="caution">
    <text evidence="4">The sequence shown here is derived from an EMBL/GenBank/DDBJ whole genome shotgun (WGS) entry which is preliminary data.</text>
</comment>
<evidence type="ECO:0000313" key="5">
    <source>
        <dbReference type="Proteomes" id="UP000664781"/>
    </source>
</evidence>
<keyword evidence="2" id="KW-0732">Signal</keyword>
<dbReference type="RefSeq" id="WP_086567124.1">
    <property type="nucleotide sequence ID" value="NZ_JAFMOF010000001.1"/>
</dbReference>
<feature type="signal peptide" evidence="2">
    <location>
        <begin position="1"/>
        <end position="20"/>
    </location>
</feature>
<evidence type="ECO:0000256" key="1">
    <source>
        <dbReference type="SAM" id="MobiDB-lite"/>
    </source>
</evidence>
<keyword evidence="5" id="KW-1185">Reference proteome</keyword>
<feature type="region of interest" description="Disordered" evidence="1">
    <location>
        <begin position="122"/>
        <end position="146"/>
    </location>
</feature>
<dbReference type="Gene3D" id="3.40.710.10">
    <property type="entry name" value="DD-peptidase/beta-lactamase superfamily"/>
    <property type="match status" value="1"/>
</dbReference>
<sequence>MPTRAAFPRLTAAMAALSCAVAVSVTTGGGGAVARSPVEDLVSERTVPGAAELSQDAHGAVRFTTAGVADVRTGRRILPTDRFRAGSITKTVIATVVLQLVAEHRLDLDDPVTRHLPADAAAALRRSGPDRSEYERPGHDLPEHDRPVTVRQLLGHTSGLFSYTDDSAFFGRVFGAGFAAHRYERHTAGTLLRTALAHPAYAPPGSGYRYSNTDYLLLGMVIRQVTGRSYATEARHRVITPLRLTGTSFPGVRTTLPAPHGRAYSPSGPGRDDGVTDVTDLNPSAAGAAGELVSTLPDLNRFFAALLGGGLLPPAQLRAMRDTTASGGRYGLGLFPVRLPCRRTVWGHNGEINGSYVQTLATADGRRVVSYRANSDADISRTAEAKLLSTAFCPTHRTGRTG</sequence>
<dbReference type="AlphaFoldDB" id="A0A939FLC5"/>
<dbReference type="PANTHER" id="PTHR46825:SF7">
    <property type="entry name" value="D-ALANYL-D-ALANINE CARBOXYPEPTIDASE"/>
    <property type="match status" value="1"/>
</dbReference>
<feature type="chain" id="PRO_5038471207" evidence="2">
    <location>
        <begin position="21"/>
        <end position="402"/>
    </location>
</feature>
<evidence type="ECO:0000259" key="3">
    <source>
        <dbReference type="Pfam" id="PF00144"/>
    </source>
</evidence>
<reference evidence="4" key="1">
    <citation type="submission" date="2021-03" db="EMBL/GenBank/DDBJ databases">
        <title>Streptomyces strains.</title>
        <authorList>
            <person name="Lund M.B."/>
            <person name="Toerring T."/>
        </authorList>
    </citation>
    <scope>NUCLEOTIDE SEQUENCE</scope>
    <source>
        <strain evidence="4">JCM 4242</strain>
    </source>
</reference>
<gene>
    <name evidence="4" type="ORF">J1792_03755</name>
</gene>
<dbReference type="InterPro" id="IPR012338">
    <property type="entry name" value="Beta-lactam/transpept-like"/>
</dbReference>
<dbReference type="Pfam" id="PF00144">
    <property type="entry name" value="Beta-lactamase"/>
    <property type="match status" value="1"/>
</dbReference>
<accession>A0A939FLC5</accession>
<protein>
    <submittedName>
        <fullName evidence="4">Beta-lactamase family protein</fullName>
    </submittedName>
</protein>
<dbReference type="InterPro" id="IPR050491">
    <property type="entry name" value="AmpC-like"/>
</dbReference>
<dbReference type="PANTHER" id="PTHR46825">
    <property type="entry name" value="D-ALANYL-D-ALANINE-CARBOXYPEPTIDASE/ENDOPEPTIDASE AMPH"/>
    <property type="match status" value="1"/>
</dbReference>
<dbReference type="Proteomes" id="UP000664781">
    <property type="component" value="Unassembled WGS sequence"/>
</dbReference>
<organism evidence="4 5">
    <name type="scientific">Streptomyces triculaminicus</name>
    <dbReference type="NCBI Taxonomy" id="2816232"/>
    <lineage>
        <taxon>Bacteria</taxon>
        <taxon>Bacillati</taxon>
        <taxon>Actinomycetota</taxon>
        <taxon>Actinomycetes</taxon>
        <taxon>Kitasatosporales</taxon>
        <taxon>Streptomycetaceae</taxon>
        <taxon>Streptomyces</taxon>
    </lineage>
</organism>
<feature type="compositionally biased region" description="Basic and acidic residues" evidence="1">
    <location>
        <begin position="127"/>
        <end position="146"/>
    </location>
</feature>
<dbReference type="EMBL" id="JAFMOF010000001">
    <property type="protein sequence ID" value="MBO0651940.1"/>
    <property type="molecule type" value="Genomic_DNA"/>
</dbReference>
<evidence type="ECO:0000313" key="4">
    <source>
        <dbReference type="EMBL" id="MBO0651940.1"/>
    </source>
</evidence>
<dbReference type="InterPro" id="IPR001466">
    <property type="entry name" value="Beta-lactam-related"/>
</dbReference>
<name>A0A939FLC5_9ACTN</name>
<feature type="domain" description="Beta-lactamase-related" evidence="3">
    <location>
        <begin position="38"/>
        <end position="377"/>
    </location>
</feature>
<proteinExistence type="predicted"/>
<evidence type="ECO:0000256" key="2">
    <source>
        <dbReference type="SAM" id="SignalP"/>
    </source>
</evidence>
<dbReference type="SUPFAM" id="SSF56601">
    <property type="entry name" value="beta-lactamase/transpeptidase-like"/>
    <property type="match status" value="1"/>
</dbReference>